<feature type="domain" description="Non-reducing end beta-L-arabinofuranosidase-like GH127 C-terminal" evidence="3">
    <location>
        <begin position="505"/>
        <end position="620"/>
    </location>
</feature>
<reference evidence="4 5" key="1">
    <citation type="submission" date="2021-01" db="EMBL/GenBank/DDBJ databases">
        <title>Sequencing the genomes of 1000 actinobacteria strains.</title>
        <authorList>
            <person name="Klenk H.-P."/>
        </authorList>
    </citation>
    <scope>NUCLEOTIDE SEQUENCE [LARGE SCALE GENOMIC DNA]</scope>
    <source>
        <strain evidence="4 5">DSM 18662</strain>
    </source>
</reference>
<dbReference type="RefSeq" id="WP_204920013.1">
    <property type="nucleotide sequence ID" value="NZ_BAAAQP010000003.1"/>
</dbReference>
<comment type="caution">
    <text evidence="4">The sequence shown here is derived from an EMBL/GenBank/DDBJ whole genome shotgun (WGS) entry which is preliminary data.</text>
</comment>
<dbReference type="InterPro" id="IPR008928">
    <property type="entry name" value="6-hairpin_glycosidase_sf"/>
</dbReference>
<evidence type="ECO:0000313" key="4">
    <source>
        <dbReference type="EMBL" id="MBM7800661.1"/>
    </source>
</evidence>
<dbReference type="Pfam" id="PF20737">
    <property type="entry name" value="Glyco_hydro127C"/>
    <property type="match status" value="1"/>
</dbReference>
<dbReference type="PANTHER" id="PTHR43465">
    <property type="entry name" value="DUF1680 DOMAIN PROTEIN (AFU_ORTHOLOGUE AFUA_1G08910)"/>
    <property type="match status" value="1"/>
</dbReference>
<protein>
    <submittedName>
        <fullName evidence="4">DUF1680 family protein</fullName>
    </submittedName>
</protein>
<sequence length="622" mass="69176">MTHRNTAVVDTTSSPHALLRPVGVDSVRVRDDFWSPRLDANRGRSIAFAHDKCSSTGALDNFRRAAGELDGPFQARYYSDSDVYKWVESASWALAAGDDEDIRRRLDETIELIAAAQDDDGYLNTYFSVDRVDERWTDLVNKHEMYCLGHLVQAAVAHFRATSERRLLDVALRCCALVESRYSPDRTLAACGHPNLEMALVELYRLTGEQRWLRLAEWQLDSRGHGVLNGSEYLLDHQPVRQQSRVTGHAVRALYLYAAMADVVLETGDPELTRRLEELWTDLSTSKISVTGGVGARWDGEAFGESYELSDRPYNETCAAIAEIYLAWRLLLRTGDGRYREAIEWALYNAVLPGLSLEGTDFFYQNPLADAGRHRRQPWFDCACCPPNITRLLGSLPGYALTTSDEGLWLHQLLGIDADIDLPDGTRAQLSTTSGLPYRGTFTVRLGLSAPSSFVLRLPAPSWAAEIRLTINGVESAARPAAGYLVLEREWADGDELSIDYDFPVRLLAAHPYLASAHHRVAITQGPLVYCLEQADHVEDIRDLSLTGTEQWKRAPGPDLPGVEGLSTTASARTPSDLALYRPWQPGPDETRPADAAALTAIPYFAWANREPGLMTVMIPLT</sequence>
<keyword evidence="5" id="KW-1185">Reference proteome</keyword>
<dbReference type="PANTHER" id="PTHR43465:SF2">
    <property type="entry name" value="DUF1680 DOMAIN PROTEIN (AFU_ORTHOLOGUE AFUA_1G08910)"/>
    <property type="match status" value="1"/>
</dbReference>
<dbReference type="InterPro" id="IPR049049">
    <property type="entry name" value="Beta-AFase-like_GH127_C"/>
</dbReference>
<proteinExistence type="predicted"/>
<dbReference type="InterPro" id="IPR012878">
    <property type="entry name" value="Beta-AFase-like_GH127_cat"/>
</dbReference>
<dbReference type="Pfam" id="PF20736">
    <property type="entry name" value="Glyco_hydro127M"/>
    <property type="match status" value="1"/>
</dbReference>
<evidence type="ECO:0000259" key="1">
    <source>
        <dbReference type="Pfam" id="PF07944"/>
    </source>
</evidence>
<evidence type="ECO:0000259" key="2">
    <source>
        <dbReference type="Pfam" id="PF20736"/>
    </source>
</evidence>
<dbReference type="SUPFAM" id="SSF48208">
    <property type="entry name" value="Six-hairpin glycosidases"/>
    <property type="match status" value="1"/>
</dbReference>
<gene>
    <name evidence="4" type="ORF">JOE57_003582</name>
</gene>
<dbReference type="Pfam" id="PF07944">
    <property type="entry name" value="Beta-AFase-like_GH127_cat"/>
    <property type="match status" value="1"/>
</dbReference>
<dbReference type="InterPro" id="IPR049174">
    <property type="entry name" value="Beta-AFase-like"/>
</dbReference>
<accession>A0ABS2RNS1</accession>
<evidence type="ECO:0000259" key="3">
    <source>
        <dbReference type="Pfam" id="PF20737"/>
    </source>
</evidence>
<dbReference type="EMBL" id="JAFBCF010000001">
    <property type="protein sequence ID" value="MBM7800661.1"/>
    <property type="molecule type" value="Genomic_DNA"/>
</dbReference>
<name>A0ABS2RNS1_9ACTN</name>
<feature type="domain" description="Non-reducing end beta-L-arabinofuranosidase-like GH127 middle" evidence="2">
    <location>
        <begin position="426"/>
        <end position="502"/>
    </location>
</feature>
<dbReference type="InterPro" id="IPR049046">
    <property type="entry name" value="Beta-AFase-like_GH127_middle"/>
</dbReference>
<organism evidence="4 5">
    <name type="scientific">Microlunatus panaciterrae</name>
    <dbReference type="NCBI Taxonomy" id="400768"/>
    <lineage>
        <taxon>Bacteria</taxon>
        <taxon>Bacillati</taxon>
        <taxon>Actinomycetota</taxon>
        <taxon>Actinomycetes</taxon>
        <taxon>Propionibacteriales</taxon>
        <taxon>Propionibacteriaceae</taxon>
        <taxon>Microlunatus</taxon>
    </lineage>
</organism>
<feature type="domain" description="Non-reducing end beta-L-arabinofuranosidase-like GH127 catalytic" evidence="1">
    <location>
        <begin position="26"/>
        <end position="396"/>
    </location>
</feature>
<dbReference type="Proteomes" id="UP000704762">
    <property type="component" value="Unassembled WGS sequence"/>
</dbReference>
<evidence type="ECO:0000313" key="5">
    <source>
        <dbReference type="Proteomes" id="UP000704762"/>
    </source>
</evidence>